<reference evidence="3" key="1">
    <citation type="journal article" date="2019" name="Int. J. Syst. Evol. Microbiol.">
        <title>The Global Catalogue of Microorganisms (GCM) 10K type strain sequencing project: providing services to taxonomists for standard genome sequencing and annotation.</title>
        <authorList>
            <consortium name="The Broad Institute Genomics Platform"/>
            <consortium name="The Broad Institute Genome Sequencing Center for Infectious Disease"/>
            <person name="Wu L."/>
            <person name="Ma J."/>
        </authorList>
    </citation>
    <scope>NUCLEOTIDE SEQUENCE [LARGE SCALE GENOMIC DNA]</scope>
    <source>
        <strain evidence="3">JCM 31486</strain>
    </source>
</reference>
<dbReference type="Proteomes" id="UP001597045">
    <property type="component" value="Unassembled WGS sequence"/>
</dbReference>
<keyword evidence="3" id="KW-1185">Reference proteome</keyword>
<dbReference type="Pfam" id="PF02768">
    <property type="entry name" value="DNA_pol3_beta_3"/>
    <property type="match status" value="1"/>
</dbReference>
<comment type="caution">
    <text evidence="2">The sequence shown here is derived from an EMBL/GenBank/DDBJ whole genome shotgun (WGS) entry which is preliminary data.</text>
</comment>
<dbReference type="SUPFAM" id="SSF55979">
    <property type="entry name" value="DNA clamp"/>
    <property type="match status" value="1"/>
</dbReference>
<accession>A0ABW3M8N4</accession>
<evidence type="ECO:0000259" key="1">
    <source>
        <dbReference type="Pfam" id="PF02768"/>
    </source>
</evidence>
<proteinExistence type="predicted"/>
<dbReference type="InterPro" id="IPR046938">
    <property type="entry name" value="DNA_clamp_sf"/>
</dbReference>
<dbReference type="InterPro" id="IPR022635">
    <property type="entry name" value="DNA_polIII_beta_C"/>
</dbReference>
<dbReference type="EMBL" id="JBHTIS010000912">
    <property type="protein sequence ID" value="MFD1047057.1"/>
    <property type="molecule type" value="Genomic_DNA"/>
</dbReference>
<organism evidence="2 3">
    <name type="scientific">Kibdelosporangium lantanae</name>
    <dbReference type="NCBI Taxonomy" id="1497396"/>
    <lineage>
        <taxon>Bacteria</taxon>
        <taxon>Bacillati</taxon>
        <taxon>Actinomycetota</taxon>
        <taxon>Actinomycetes</taxon>
        <taxon>Pseudonocardiales</taxon>
        <taxon>Pseudonocardiaceae</taxon>
        <taxon>Kibdelosporangium</taxon>
    </lineage>
</organism>
<gene>
    <name evidence="2" type="ORF">ACFQ1S_16635</name>
</gene>
<feature type="non-terminal residue" evidence="2">
    <location>
        <position position="1"/>
    </location>
</feature>
<evidence type="ECO:0000313" key="3">
    <source>
        <dbReference type="Proteomes" id="UP001597045"/>
    </source>
</evidence>
<sequence length="70" mass="7512">GEAEETVKADVSGGRTSPSFQARFLTDALKSFSGRVRLAIQPGMRATVFSSPEPGDVDLRYMVAPMRPPA</sequence>
<evidence type="ECO:0000313" key="2">
    <source>
        <dbReference type="EMBL" id="MFD1047057.1"/>
    </source>
</evidence>
<dbReference type="Gene3D" id="3.10.150.10">
    <property type="entry name" value="DNA Polymerase III, subunit A, domain 2"/>
    <property type="match status" value="1"/>
</dbReference>
<name>A0ABW3M8N4_9PSEU</name>
<protein>
    <submittedName>
        <fullName evidence="2">DNA polymerase III subunit beta</fullName>
    </submittedName>
</protein>
<feature type="domain" description="DNA polymerase III beta sliding clamp C-terminal" evidence="1">
    <location>
        <begin position="1"/>
        <end position="67"/>
    </location>
</feature>